<dbReference type="RefSeq" id="WP_090288803.1">
    <property type="nucleotide sequence ID" value="NZ_FNCK01000001.1"/>
</dbReference>
<gene>
    <name evidence="1" type="ORF">SAMN05421791_10196</name>
</gene>
<dbReference type="EMBL" id="FNCK01000001">
    <property type="protein sequence ID" value="SDF80341.1"/>
    <property type="molecule type" value="Genomic_DNA"/>
</dbReference>
<name>A0A1G7P276_9LACT</name>
<keyword evidence="2" id="KW-1185">Reference proteome</keyword>
<sequence length="123" mass="14459">MLKTKQWLNHSIDLSTTIEKVSQDQVNKLIFKLILLLPSSMIATNIRTGFPVLISIEREYIKNLLIKQIDLHLKDQPFQLSDLNSLIEKCQDIITHYYNDHSLIDLDSVQVEINYFLKNEKFQ</sequence>
<dbReference type="OrthoDB" id="9988263at2"/>
<accession>A0A1G7P276</accession>
<organism evidence="1 2">
    <name type="scientific">Facklamia miroungae</name>
    <dbReference type="NCBI Taxonomy" id="120956"/>
    <lineage>
        <taxon>Bacteria</taxon>
        <taxon>Bacillati</taxon>
        <taxon>Bacillota</taxon>
        <taxon>Bacilli</taxon>
        <taxon>Lactobacillales</taxon>
        <taxon>Aerococcaceae</taxon>
        <taxon>Facklamia</taxon>
    </lineage>
</organism>
<evidence type="ECO:0000313" key="1">
    <source>
        <dbReference type="EMBL" id="SDF80341.1"/>
    </source>
</evidence>
<protein>
    <submittedName>
        <fullName evidence="1">Uncharacterized protein</fullName>
    </submittedName>
</protein>
<reference evidence="1 2" key="1">
    <citation type="submission" date="2016-10" db="EMBL/GenBank/DDBJ databases">
        <authorList>
            <person name="de Groot N.N."/>
        </authorList>
    </citation>
    <scope>NUCLEOTIDE SEQUENCE [LARGE SCALE GENOMIC DNA]</scope>
    <source>
        <strain evidence="1 2">ATCC BAA-466</strain>
    </source>
</reference>
<proteinExistence type="predicted"/>
<dbReference type="STRING" id="120956.SAMN05421791_10196"/>
<dbReference type="Proteomes" id="UP000199708">
    <property type="component" value="Unassembled WGS sequence"/>
</dbReference>
<evidence type="ECO:0000313" key="2">
    <source>
        <dbReference type="Proteomes" id="UP000199708"/>
    </source>
</evidence>
<dbReference type="AlphaFoldDB" id="A0A1G7P276"/>